<dbReference type="SUPFAM" id="SSF52540">
    <property type="entry name" value="P-loop containing nucleoside triphosphate hydrolases"/>
    <property type="match status" value="2"/>
</dbReference>
<sequence>MKRQQALEKRAQSVLNQTKVVSNNQTAKPAQVSIPRSSKPPQVSQFARQSSEAKAWQNRNSLKKDDKAQPKQWNVFSEPIVGTCSLFSRDRFCANVAYNQKLIDLLKTIPGREFDPVKKIWHFPLEQYQNFKELVAPLAPHIVFSAFPRAIQKNKEKGSWDNIDHKSIDVSRIERNLLDSLFPFQIEGVQFGISKHGRCLIADEMGLGKTIQALGIADYFRSEWPLLIVCPSSMRYQWEEEIRKFIPSVPSYSVYVINSKKDFIERAKVVIISFDLMGKQKDFLKKYGFGVIIVDESHSLKSNKTQRTKAAIEIISNCRRCILLSGTPALSRPSELFPQIKALQPSLFKDMMEFGVRYCEGKQDRFGWNFNGSSNLDELRILLEEKIMIRRLKTDVLDQLPSKIRQVVILSDDNIDNTKTMSVYAKKLNQDSIKGTEKRSTLLSYFAETGKSKIKAICLHIEKLLEQNKKFLCFAHHRDVLDAVCKVLEAKEVYYIRIDGSVNSEERKSVCDQFQEEDKFRVAVLSIKAANTGITLTAAQLIVFAELFWNPGELIQAEDRAHRIGQKDSVLVQYLLAKGTADDYLWPLVQSKLTVLKRAGLSELKELTVNSDSSQVLFFFFIMCDIPLSFITLLLNQIHLF</sequence>
<dbReference type="SMART" id="SM00487">
    <property type="entry name" value="DEXDc"/>
    <property type="match status" value="1"/>
</dbReference>
<dbReference type="PROSITE" id="PS51194">
    <property type="entry name" value="HELICASE_CTER"/>
    <property type="match status" value="1"/>
</dbReference>
<dbReference type="Proteomes" id="UP001558652">
    <property type="component" value="Unassembled WGS sequence"/>
</dbReference>
<evidence type="ECO:0000256" key="5">
    <source>
        <dbReference type="SAM" id="MobiDB-lite"/>
    </source>
</evidence>
<dbReference type="PROSITE" id="PS51192">
    <property type="entry name" value="HELICASE_ATP_BIND_1"/>
    <property type="match status" value="1"/>
</dbReference>
<dbReference type="SMART" id="SM00490">
    <property type="entry name" value="HELICc"/>
    <property type="match status" value="1"/>
</dbReference>
<evidence type="ECO:0000259" key="8">
    <source>
        <dbReference type="PROSITE" id="PS51467"/>
    </source>
</evidence>
<evidence type="ECO:0000313" key="10">
    <source>
        <dbReference type="Proteomes" id="UP001558652"/>
    </source>
</evidence>
<dbReference type="InterPro" id="IPR049730">
    <property type="entry name" value="SNF2/RAD54-like_C"/>
</dbReference>
<dbReference type="Pfam" id="PF00176">
    <property type="entry name" value="SNF2-rel_dom"/>
    <property type="match status" value="1"/>
</dbReference>
<name>A0ABD0Y7R2_9HEMI</name>
<feature type="domain" description="Helicase ATP-binding" evidence="6">
    <location>
        <begin position="190"/>
        <end position="346"/>
    </location>
</feature>
<feature type="region of interest" description="Disordered" evidence="5">
    <location>
        <begin position="1"/>
        <end position="49"/>
    </location>
</feature>
<dbReference type="CDD" id="cd18010">
    <property type="entry name" value="DEXHc_HARP_SMARCAL1"/>
    <property type="match status" value="1"/>
</dbReference>
<comment type="caution">
    <text evidence="9">The sequence shown here is derived from an EMBL/GenBank/DDBJ whole genome shotgun (WGS) entry which is preliminary data.</text>
</comment>
<feature type="domain" description="Helicase C-terminal" evidence="7">
    <location>
        <begin position="453"/>
        <end position="612"/>
    </location>
</feature>
<organism evidence="9 10">
    <name type="scientific">Ranatra chinensis</name>
    <dbReference type="NCBI Taxonomy" id="642074"/>
    <lineage>
        <taxon>Eukaryota</taxon>
        <taxon>Metazoa</taxon>
        <taxon>Ecdysozoa</taxon>
        <taxon>Arthropoda</taxon>
        <taxon>Hexapoda</taxon>
        <taxon>Insecta</taxon>
        <taxon>Pterygota</taxon>
        <taxon>Neoptera</taxon>
        <taxon>Paraneoptera</taxon>
        <taxon>Hemiptera</taxon>
        <taxon>Heteroptera</taxon>
        <taxon>Panheteroptera</taxon>
        <taxon>Nepomorpha</taxon>
        <taxon>Nepidae</taxon>
        <taxon>Ranatrinae</taxon>
        <taxon>Ranatra</taxon>
    </lineage>
</organism>
<dbReference type="AlphaFoldDB" id="A0ABD0Y7R2"/>
<evidence type="ECO:0000256" key="1">
    <source>
        <dbReference type="ARBA" id="ARBA00004123"/>
    </source>
</evidence>
<dbReference type="InterPro" id="IPR038718">
    <property type="entry name" value="SNF2-like_sf"/>
</dbReference>
<evidence type="ECO:0000256" key="3">
    <source>
        <dbReference type="ARBA" id="ARBA00023242"/>
    </source>
</evidence>
<feature type="domain" description="HARP" evidence="8">
    <location>
        <begin position="74"/>
        <end position="148"/>
    </location>
</feature>
<reference evidence="9 10" key="1">
    <citation type="submission" date="2024-07" db="EMBL/GenBank/DDBJ databases">
        <title>Chromosome-level genome assembly of the water stick insect Ranatra chinensis (Heteroptera: Nepidae).</title>
        <authorList>
            <person name="Liu X."/>
        </authorList>
    </citation>
    <scope>NUCLEOTIDE SEQUENCE [LARGE SCALE GENOMIC DNA]</scope>
    <source>
        <strain evidence="9">Cailab_2021Rc</strain>
        <tissue evidence="9">Muscle</tissue>
    </source>
</reference>
<proteinExistence type="inferred from homology"/>
<dbReference type="GO" id="GO:0005634">
    <property type="term" value="C:nucleus"/>
    <property type="evidence" value="ECO:0007669"/>
    <property type="project" value="UniProtKB-SubCell"/>
</dbReference>
<keyword evidence="10" id="KW-1185">Reference proteome</keyword>
<dbReference type="Gene3D" id="3.40.50.300">
    <property type="entry name" value="P-loop containing nucleotide triphosphate hydrolases"/>
    <property type="match status" value="1"/>
</dbReference>
<dbReference type="GO" id="GO:0016787">
    <property type="term" value="F:hydrolase activity"/>
    <property type="evidence" value="ECO:0007669"/>
    <property type="project" value="UniProtKB-KW"/>
</dbReference>
<dbReference type="CDD" id="cd18793">
    <property type="entry name" value="SF2_C_SNF"/>
    <property type="match status" value="1"/>
</dbReference>
<dbReference type="PANTHER" id="PTHR45766">
    <property type="entry name" value="DNA ANNEALING HELICASE AND ENDONUCLEASE ZRANB3 FAMILY MEMBER"/>
    <property type="match status" value="1"/>
</dbReference>
<dbReference type="EMBL" id="JBFDAA010000012">
    <property type="protein sequence ID" value="KAL1123415.1"/>
    <property type="molecule type" value="Genomic_DNA"/>
</dbReference>
<accession>A0ABD0Y7R2</accession>
<dbReference type="PANTHER" id="PTHR45766:SF6">
    <property type="entry name" value="SWI_SNF-RELATED MATRIX-ASSOCIATED ACTIN-DEPENDENT REGULATOR OF CHROMATIN SUBFAMILY A-LIKE PROTEIN 1"/>
    <property type="match status" value="1"/>
</dbReference>
<keyword evidence="2" id="KW-0378">Hydrolase</keyword>
<keyword evidence="3" id="KW-0539">Nucleus</keyword>
<dbReference type="InterPro" id="IPR001650">
    <property type="entry name" value="Helicase_C-like"/>
</dbReference>
<dbReference type="Gene3D" id="3.40.50.10810">
    <property type="entry name" value="Tandem AAA-ATPase domain"/>
    <property type="match status" value="1"/>
</dbReference>
<dbReference type="InterPro" id="IPR010003">
    <property type="entry name" value="HARP_dom"/>
</dbReference>
<comment type="similarity">
    <text evidence="4">Belongs to the SNF2/RAD54 helicase family. SMARCAL1 subfamily.</text>
</comment>
<dbReference type="PROSITE" id="PS51467">
    <property type="entry name" value="HARP"/>
    <property type="match status" value="1"/>
</dbReference>
<protein>
    <recommendedName>
        <fullName evidence="11">SWI/SNF-related matrix-associated actin-dependent regulator of chromatin subfamily A-like protein 1</fullName>
    </recommendedName>
</protein>
<evidence type="ECO:0008006" key="11">
    <source>
        <dbReference type="Google" id="ProtNLM"/>
    </source>
</evidence>
<feature type="compositionally biased region" description="Basic and acidic residues" evidence="5">
    <location>
        <begin position="1"/>
        <end position="11"/>
    </location>
</feature>
<gene>
    <name evidence="9" type="ORF">AAG570_002495</name>
</gene>
<evidence type="ECO:0000259" key="6">
    <source>
        <dbReference type="PROSITE" id="PS51192"/>
    </source>
</evidence>
<dbReference type="InterPro" id="IPR027417">
    <property type="entry name" value="P-loop_NTPase"/>
</dbReference>
<evidence type="ECO:0000259" key="7">
    <source>
        <dbReference type="PROSITE" id="PS51194"/>
    </source>
</evidence>
<comment type="subcellular location">
    <subcellularLocation>
        <location evidence="1">Nucleus</location>
    </subcellularLocation>
</comment>
<evidence type="ECO:0000256" key="4">
    <source>
        <dbReference type="PROSITE-ProRule" id="PRU00800"/>
    </source>
</evidence>
<dbReference type="Pfam" id="PF00271">
    <property type="entry name" value="Helicase_C"/>
    <property type="match status" value="1"/>
</dbReference>
<evidence type="ECO:0000256" key="2">
    <source>
        <dbReference type="ARBA" id="ARBA00022801"/>
    </source>
</evidence>
<dbReference type="InterPro" id="IPR000330">
    <property type="entry name" value="SNF2_N"/>
</dbReference>
<dbReference type="Pfam" id="PF07443">
    <property type="entry name" value="HARP"/>
    <property type="match status" value="1"/>
</dbReference>
<evidence type="ECO:0000313" key="9">
    <source>
        <dbReference type="EMBL" id="KAL1123415.1"/>
    </source>
</evidence>
<dbReference type="InterPro" id="IPR014001">
    <property type="entry name" value="Helicase_ATP-bd"/>
</dbReference>
<feature type="compositionally biased region" description="Polar residues" evidence="5">
    <location>
        <begin position="13"/>
        <end position="49"/>
    </location>
</feature>